<dbReference type="Pfam" id="PF06429">
    <property type="entry name" value="Flg_bbr_C"/>
    <property type="match status" value="1"/>
</dbReference>
<accession>A0A9D1PID7</accession>
<gene>
    <name evidence="10" type="primary">flgK</name>
    <name evidence="10" type="ORF">H9746_04185</name>
</gene>
<keyword evidence="6" id="KW-0975">Bacterial flagellum</keyword>
<keyword evidence="10" id="KW-0282">Flagellum</keyword>
<dbReference type="InterPro" id="IPR010930">
    <property type="entry name" value="Flg_bb/hook_C_dom"/>
</dbReference>
<protein>
    <recommendedName>
        <fullName evidence="4">Flagellar hook-associated protein 1</fullName>
    </recommendedName>
</protein>
<evidence type="ECO:0000256" key="3">
    <source>
        <dbReference type="ARBA" id="ARBA00009677"/>
    </source>
</evidence>
<dbReference type="Pfam" id="PF22638">
    <property type="entry name" value="FlgK_D1"/>
    <property type="match status" value="1"/>
</dbReference>
<dbReference type="GO" id="GO:0005198">
    <property type="term" value="F:structural molecule activity"/>
    <property type="evidence" value="ECO:0007669"/>
    <property type="project" value="InterPro"/>
</dbReference>
<dbReference type="InterPro" id="IPR002371">
    <property type="entry name" value="FlgK"/>
</dbReference>
<comment type="similarity">
    <text evidence="3">Belongs to the flagella basal body rod proteins family.</text>
</comment>
<evidence type="ECO:0000259" key="9">
    <source>
        <dbReference type="Pfam" id="PF22638"/>
    </source>
</evidence>
<dbReference type="PANTHER" id="PTHR30033">
    <property type="entry name" value="FLAGELLAR HOOK-ASSOCIATED PROTEIN 1"/>
    <property type="match status" value="1"/>
</dbReference>
<evidence type="ECO:0000256" key="6">
    <source>
        <dbReference type="ARBA" id="ARBA00023143"/>
    </source>
</evidence>
<reference evidence="10" key="2">
    <citation type="submission" date="2021-04" db="EMBL/GenBank/DDBJ databases">
        <authorList>
            <person name="Gilroy R."/>
        </authorList>
    </citation>
    <scope>NUCLEOTIDE SEQUENCE</scope>
    <source>
        <strain evidence="10">CHK193-4272</strain>
    </source>
</reference>
<feature type="domain" description="Flagellar basal body rod protein N-terminal" evidence="7">
    <location>
        <begin position="10"/>
        <end position="37"/>
    </location>
</feature>
<dbReference type="InterPro" id="IPR053927">
    <property type="entry name" value="FlgK_helical"/>
</dbReference>
<sequence>MGSFGDFIIARTGMMSSQMALNITGQNISNINTSGYTRRTLDQSTFVVNGSGLYRSSSTVYAGAGVMMNGVSQLRDPYLDIRFRNEMSGVGSADSLLAGMEQINSVINDVGIKGITTQFQDLLDKFGKLNANKVGTAEFDNLIKNSAQSLCQLFNLAASKLQDVKDNYETKYKEEVGNVDTLIQNIRDINEQIRKADINGDSALELRDQRNTLLDELSQYMKVDITYDKEDLGAGVEIEKLTIKMVDKSTGKPSYTLVDGINSANIEMNDDYSINVSALKDRNGNVIQTPKLGADGKPETDPVTGAVIMVDAVPNGDITEGMGYGALESMRQILTGQGEYSVNGENANKGIPYYQASLDALAKTFADAMNRLNTQDANGTALDPNKIPGAGNLFETSDKTADITAANISISDEWRNGTVSIVASTQENAPSDANDNILRFQALFSQNISYEGGQAGSVIYNGTFEGFYANMQGVLGLDIQATSSMYDTYATAADDLNNSRDGVSGVDLNEEGVNMMQYQKAFAASCRMVTALDELMDQVINRMGV</sequence>
<organism evidence="10 11">
    <name type="scientific">Candidatus Butyricicoccus avistercoris</name>
    <dbReference type="NCBI Taxonomy" id="2838518"/>
    <lineage>
        <taxon>Bacteria</taxon>
        <taxon>Bacillati</taxon>
        <taxon>Bacillota</taxon>
        <taxon>Clostridia</taxon>
        <taxon>Eubacteriales</taxon>
        <taxon>Butyricicoccaceae</taxon>
        <taxon>Butyricicoccus</taxon>
    </lineage>
</organism>
<dbReference type="InterPro" id="IPR001444">
    <property type="entry name" value="Flag_bb_rod_N"/>
</dbReference>
<evidence type="ECO:0000313" key="11">
    <source>
        <dbReference type="Proteomes" id="UP000886808"/>
    </source>
</evidence>
<dbReference type="GO" id="GO:0005576">
    <property type="term" value="C:extracellular region"/>
    <property type="evidence" value="ECO:0007669"/>
    <property type="project" value="UniProtKB-SubCell"/>
</dbReference>
<keyword evidence="5" id="KW-0964">Secreted</keyword>
<dbReference type="SUPFAM" id="SSF64518">
    <property type="entry name" value="Phase 1 flagellin"/>
    <property type="match status" value="1"/>
</dbReference>
<name>A0A9D1PID7_9FIRM</name>
<feature type="domain" description="Flagellar hook-associated protein FlgK helical" evidence="9">
    <location>
        <begin position="100"/>
        <end position="377"/>
    </location>
</feature>
<evidence type="ECO:0000256" key="1">
    <source>
        <dbReference type="ARBA" id="ARBA00004365"/>
    </source>
</evidence>
<evidence type="ECO:0000259" key="8">
    <source>
        <dbReference type="Pfam" id="PF06429"/>
    </source>
</evidence>
<evidence type="ECO:0000256" key="5">
    <source>
        <dbReference type="ARBA" id="ARBA00022525"/>
    </source>
</evidence>
<dbReference type="Pfam" id="PF00460">
    <property type="entry name" value="Flg_bb_rod"/>
    <property type="match status" value="1"/>
</dbReference>
<dbReference type="Proteomes" id="UP000886808">
    <property type="component" value="Unassembled WGS sequence"/>
</dbReference>
<dbReference type="NCBIfam" id="TIGR02492">
    <property type="entry name" value="flgK_ends"/>
    <property type="match status" value="1"/>
</dbReference>
<evidence type="ECO:0000256" key="2">
    <source>
        <dbReference type="ARBA" id="ARBA00004613"/>
    </source>
</evidence>
<comment type="caution">
    <text evidence="10">The sequence shown here is derived from an EMBL/GenBank/DDBJ whole genome shotgun (WGS) entry which is preliminary data.</text>
</comment>
<dbReference type="GO" id="GO:0009424">
    <property type="term" value="C:bacterial-type flagellum hook"/>
    <property type="evidence" value="ECO:0007669"/>
    <property type="project" value="InterPro"/>
</dbReference>
<feature type="domain" description="Flagellar basal-body/hook protein C-terminal" evidence="8">
    <location>
        <begin position="504"/>
        <end position="541"/>
    </location>
</feature>
<evidence type="ECO:0000256" key="4">
    <source>
        <dbReference type="ARBA" id="ARBA00016244"/>
    </source>
</evidence>
<dbReference type="EMBL" id="DXIE01000028">
    <property type="protein sequence ID" value="HIV62033.1"/>
    <property type="molecule type" value="Genomic_DNA"/>
</dbReference>
<reference evidence="10" key="1">
    <citation type="journal article" date="2021" name="PeerJ">
        <title>Extensive microbial diversity within the chicken gut microbiome revealed by metagenomics and culture.</title>
        <authorList>
            <person name="Gilroy R."/>
            <person name="Ravi A."/>
            <person name="Getino M."/>
            <person name="Pursley I."/>
            <person name="Horton D.L."/>
            <person name="Alikhan N.F."/>
            <person name="Baker D."/>
            <person name="Gharbi K."/>
            <person name="Hall N."/>
            <person name="Watson M."/>
            <person name="Adriaenssens E.M."/>
            <person name="Foster-Nyarko E."/>
            <person name="Jarju S."/>
            <person name="Secka A."/>
            <person name="Antonio M."/>
            <person name="Oren A."/>
            <person name="Chaudhuri R.R."/>
            <person name="La Ragione R."/>
            <person name="Hildebrand F."/>
            <person name="Pallen M.J."/>
        </authorList>
    </citation>
    <scope>NUCLEOTIDE SEQUENCE</scope>
    <source>
        <strain evidence="10">CHK193-4272</strain>
    </source>
</reference>
<comment type="subcellular location">
    <subcellularLocation>
        <location evidence="1">Bacterial flagellum</location>
    </subcellularLocation>
    <subcellularLocation>
        <location evidence="2">Secreted</location>
    </subcellularLocation>
</comment>
<evidence type="ECO:0000259" key="7">
    <source>
        <dbReference type="Pfam" id="PF00460"/>
    </source>
</evidence>
<dbReference type="AlphaFoldDB" id="A0A9D1PID7"/>
<keyword evidence="10" id="KW-0966">Cell projection</keyword>
<proteinExistence type="inferred from homology"/>
<evidence type="ECO:0000313" key="10">
    <source>
        <dbReference type="EMBL" id="HIV62033.1"/>
    </source>
</evidence>
<dbReference type="GO" id="GO:0044780">
    <property type="term" value="P:bacterial-type flagellum assembly"/>
    <property type="evidence" value="ECO:0007669"/>
    <property type="project" value="InterPro"/>
</dbReference>
<dbReference type="PANTHER" id="PTHR30033:SF1">
    <property type="entry name" value="FLAGELLAR HOOK-ASSOCIATED PROTEIN 1"/>
    <property type="match status" value="1"/>
</dbReference>
<keyword evidence="10" id="KW-0969">Cilium</keyword>